<comment type="caution">
    <text evidence="2">The sequence shown here is derived from an EMBL/GenBank/DDBJ whole genome shotgun (WGS) entry which is preliminary data.</text>
</comment>
<proteinExistence type="predicted"/>
<evidence type="ECO:0000313" key="2">
    <source>
        <dbReference type="EMBL" id="MDE5412139.1"/>
    </source>
</evidence>
<organism evidence="2 3">
    <name type="scientific">Alkalihalobacterium chitinilyticum</name>
    <dbReference type="NCBI Taxonomy" id="2980103"/>
    <lineage>
        <taxon>Bacteria</taxon>
        <taxon>Bacillati</taxon>
        <taxon>Bacillota</taxon>
        <taxon>Bacilli</taxon>
        <taxon>Bacillales</taxon>
        <taxon>Bacillaceae</taxon>
        <taxon>Alkalihalobacterium</taxon>
    </lineage>
</organism>
<feature type="coiled-coil region" evidence="1">
    <location>
        <begin position="10"/>
        <end position="37"/>
    </location>
</feature>
<protein>
    <submittedName>
        <fullName evidence="2">Uncharacterized protein</fullName>
    </submittedName>
</protein>
<keyword evidence="1" id="KW-0175">Coiled coil</keyword>
<dbReference type="RefSeq" id="WP_275116759.1">
    <property type="nucleotide sequence ID" value="NZ_JAOTPO010000001.1"/>
</dbReference>
<keyword evidence="3" id="KW-1185">Reference proteome</keyword>
<dbReference type="EMBL" id="JAOTPO010000001">
    <property type="protein sequence ID" value="MDE5412139.1"/>
    <property type="molecule type" value="Genomic_DNA"/>
</dbReference>
<evidence type="ECO:0000313" key="3">
    <source>
        <dbReference type="Proteomes" id="UP001148125"/>
    </source>
</evidence>
<reference evidence="2" key="1">
    <citation type="submission" date="2024-05" db="EMBL/GenBank/DDBJ databases">
        <title>Alkalihalobacillus sp. strain MEB203 novel alkaliphilic bacterium from Lonar Lake, India.</title>
        <authorList>
            <person name="Joshi A."/>
            <person name="Thite S."/>
            <person name="Mengade P."/>
        </authorList>
    </citation>
    <scope>NUCLEOTIDE SEQUENCE</scope>
    <source>
        <strain evidence="2">MEB 203</strain>
    </source>
</reference>
<accession>A0ABT5VD56</accession>
<name>A0ABT5VD56_9BACI</name>
<dbReference type="Proteomes" id="UP001148125">
    <property type="component" value="Unassembled WGS sequence"/>
</dbReference>
<gene>
    <name evidence="2" type="ORF">N7Z68_01905</name>
</gene>
<evidence type="ECO:0000256" key="1">
    <source>
        <dbReference type="SAM" id="Coils"/>
    </source>
</evidence>
<sequence length="48" mass="5520">MEHYHVANLNNEQLQRLKSLEEELNVVLIAYDDDEEEKPGGKHTIVTG</sequence>